<dbReference type="GO" id="GO:0030288">
    <property type="term" value="C:outer membrane-bounded periplasmic space"/>
    <property type="evidence" value="ECO:0007669"/>
    <property type="project" value="UniProtKB-ARBA"/>
</dbReference>
<dbReference type="SUPFAM" id="SSF53850">
    <property type="entry name" value="Periplasmic binding protein-like II"/>
    <property type="match status" value="1"/>
</dbReference>
<dbReference type="Pfam" id="PF00496">
    <property type="entry name" value="SBP_bac_5"/>
    <property type="match status" value="1"/>
</dbReference>
<dbReference type="PANTHER" id="PTHR30290:SF81">
    <property type="entry name" value="OLIGOPEPTIDE-BINDING PROTEIN OPPA"/>
    <property type="match status" value="1"/>
</dbReference>
<keyword evidence="1" id="KW-0732">Signal</keyword>
<organism evidence="3 4">
    <name type="scientific">Treponema pedis</name>
    <dbReference type="NCBI Taxonomy" id="409322"/>
    <lineage>
        <taxon>Bacteria</taxon>
        <taxon>Pseudomonadati</taxon>
        <taxon>Spirochaetota</taxon>
        <taxon>Spirochaetia</taxon>
        <taxon>Spirochaetales</taxon>
        <taxon>Treponemataceae</taxon>
        <taxon>Treponema</taxon>
    </lineage>
</organism>
<sequence>MKKIKFVLSAAALLLVLSCSNKESGKAETERPIYIGQTWILEAEDPLNASVPWSMTSSGISETVYMLDESGNLYSRFIKEVERIDDLKWKAFMKEEAKFSDGETVNAKTLCGAMNEIMEKNKFSNATAGIITFMPLSDFEFEIKTERPAESIKSVFAEWSNVVFKRLENGKFVFTGPYIIEKIDAGNELVLEPNPYYPNAENRSKVIIKLFKDEAAMKLAYSAGELDMAFTVTPEVAKMLEAEKHIVKTIDAGYQYFGIVNTASNILSDINVRTALNFGLNREDYITALKGGRIPTGIFASYYKFAGNCSLKYDKQRAQKILDEAGWIMGNDGIREKAGKKLELKLVTYPSRPDLTVIMQIMASQMQELGIKPYTEIVDNIDGKAKSGEFDLILYAQHTAPTGDPSFFLNQFFRSEQAKNFSRYNSAKVDELLKEMGSVDFDKKINYAKDIQEIIFTDLPVLYLVDPQWHIALSDRLKNYKPYCGDYYIVNSELFVK</sequence>
<evidence type="ECO:0000259" key="2">
    <source>
        <dbReference type="Pfam" id="PF00496"/>
    </source>
</evidence>
<dbReference type="InterPro" id="IPR000914">
    <property type="entry name" value="SBP_5_dom"/>
</dbReference>
<name>A0A7S7AVG4_9SPIR</name>
<dbReference type="Gene3D" id="3.10.105.10">
    <property type="entry name" value="Dipeptide-binding Protein, Domain 3"/>
    <property type="match status" value="1"/>
</dbReference>
<dbReference type="InterPro" id="IPR030678">
    <property type="entry name" value="Peptide/Ni-bd"/>
</dbReference>
<feature type="domain" description="Solute-binding protein family 5" evidence="2">
    <location>
        <begin position="83"/>
        <end position="419"/>
    </location>
</feature>
<dbReference type="Gene3D" id="3.40.190.10">
    <property type="entry name" value="Periplasmic binding protein-like II"/>
    <property type="match status" value="1"/>
</dbReference>
<dbReference type="InterPro" id="IPR039424">
    <property type="entry name" value="SBP_5"/>
</dbReference>
<dbReference type="GO" id="GO:1904680">
    <property type="term" value="F:peptide transmembrane transporter activity"/>
    <property type="evidence" value="ECO:0007669"/>
    <property type="project" value="TreeGrafter"/>
</dbReference>
<dbReference type="EMBL" id="CP061839">
    <property type="protein sequence ID" value="QOW59797.1"/>
    <property type="molecule type" value="Genomic_DNA"/>
</dbReference>
<dbReference type="RefSeq" id="WP_194075443.1">
    <property type="nucleotide sequence ID" value="NZ_CP061839.1"/>
</dbReference>
<dbReference type="GO" id="GO:0043190">
    <property type="term" value="C:ATP-binding cassette (ABC) transporter complex"/>
    <property type="evidence" value="ECO:0007669"/>
    <property type="project" value="InterPro"/>
</dbReference>
<feature type="chain" id="PRO_5032819439" evidence="1">
    <location>
        <begin position="24"/>
        <end position="497"/>
    </location>
</feature>
<evidence type="ECO:0000313" key="3">
    <source>
        <dbReference type="EMBL" id="QOW59797.1"/>
    </source>
</evidence>
<dbReference type="AlphaFoldDB" id="A0A7S7AVG4"/>
<proteinExistence type="predicted"/>
<reference evidence="3 4" key="1">
    <citation type="submission" date="2020-09" db="EMBL/GenBank/DDBJ databases">
        <title>Characterization of Treponema spp. from bovine digital dermatitis in Korea.</title>
        <authorList>
            <person name="Espiritu H.M."/>
            <person name="Cho Y.I."/>
            <person name="Mamuad L."/>
        </authorList>
    </citation>
    <scope>NUCLEOTIDE SEQUENCE [LARGE SCALE GENOMIC DNA]</scope>
    <source>
        <strain evidence="3 4">KS1</strain>
    </source>
</reference>
<dbReference type="Proteomes" id="UP000593915">
    <property type="component" value="Chromosome"/>
</dbReference>
<accession>A0A7S7AVG4</accession>
<dbReference type="GO" id="GO:0015833">
    <property type="term" value="P:peptide transport"/>
    <property type="evidence" value="ECO:0007669"/>
    <property type="project" value="TreeGrafter"/>
</dbReference>
<evidence type="ECO:0000256" key="1">
    <source>
        <dbReference type="SAM" id="SignalP"/>
    </source>
</evidence>
<dbReference type="PROSITE" id="PS51257">
    <property type="entry name" value="PROKAR_LIPOPROTEIN"/>
    <property type="match status" value="1"/>
</dbReference>
<gene>
    <name evidence="3" type="ORF">IFE08_07915</name>
</gene>
<feature type="signal peptide" evidence="1">
    <location>
        <begin position="1"/>
        <end position="23"/>
    </location>
</feature>
<dbReference type="PANTHER" id="PTHR30290">
    <property type="entry name" value="PERIPLASMIC BINDING COMPONENT OF ABC TRANSPORTER"/>
    <property type="match status" value="1"/>
</dbReference>
<protein>
    <submittedName>
        <fullName evidence="3">ABC transporter substrate-binding protein</fullName>
    </submittedName>
</protein>
<evidence type="ECO:0000313" key="4">
    <source>
        <dbReference type="Proteomes" id="UP000593915"/>
    </source>
</evidence>
<dbReference type="PIRSF" id="PIRSF002741">
    <property type="entry name" value="MppA"/>
    <property type="match status" value="1"/>
</dbReference>